<feature type="transmembrane region" description="Helical" evidence="8">
    <location>
        <begin position="343"/>
        <end position="365"/>
    </location>
</feature>
<dbReference type="OrthoDB" id="10066605at2759"/>
<dbReference type="InterPro" id="IPR059081">
    <property type="entry name" value="PRRT3-4"/>
</dbReference>
<keyword evidence="4 9" id="KW-0732">Signal</keyword>
<feature type="transmembrane region" description="Helical" evidence="8">
    <location>
        <begin position="277"/>
        <end position="297"/>
    </location>
</feature>
<keyword evidence="3 8" id="KW-0812">Transmembrane</keyword>
<evidence type="ECO:0000313" key="11">
    <source>
        <dbReference type="EMBL" id="ROT83173.1"/>
    </source>
</evidence>
<feature type="region of interest" description="Disordered" evidence="7">
    <location>
        <begin position="807"/>
        <end position="828"/>
    </location>
</feature>
<evidence type="ECO:0000256" key="7">
    <source>
        <dbReference type="SAM" id="MobiDB-lite"/>
    </source>
</evidence>
<keyword evidence="5 8" id="KW-1133">Transmembrane helix</keyword>
<sequence length="921" mass="97675">MRPSALPALAALCGLLALLLLPAAARAQVGLRTAPLTAPRVRDNAGGNDSRLGPLSKWTGVPRKNATSHIESSLAAIFRGVAYGVSTLPTTSSTTTPAPPPPPEPTLPAGGAHRGRHNSGRHSHPSSAPPAGDVDAKGGGHHRGVNSVGDSPVQTPFVEADEDDVLVGAGDGLAPDETGVVRADVGVSNVAWVRELGAAWVVHVYCAAGLYSLLALLALFWLSRVHAGAHLLPRGYYITVQLLMFLAAFLRCVHLFHDPYGAEHRLPETLSAVVEEAGWPCLTAALAAVALAVVRAWRCPRHLPRKHHAPAGLAVLTVTHLVTSVGAHLVAAVLPQHAGALRAAARTVTAAWGGTVGIAGVLGVWRAAREAGRHPAQLLVRLSRSPAEAAAHTRHPRAVLLRGAHLTLAAAFAQVLLAALHIACAACSRSHVALLGAAAALPVGGSPVKRESVHKSETRLLAAFSCRRCGGCACADDDSQGKDDEVFPTVCQASQAVRNYTLQACGKGVFEESRPRGRPLHHTNTTRTSARRSSIRKSATLHSTTSDIHLLWNHQGHAPTAIPVSTASRPSSMLFNDAGFVRFRMQVDPKQEAEDVTRTSLQDLEVKSDGPKDAASAKLLSQTPVGGDDDDSPVYERTYANVSKSAGNSPVRAVSPSSTDAASPAITYDNEWSKYASTCSSISAANSFDVRMYDDFEVASYYHASPVSSSDASHVYATLQRPPPRAVRLARQRALQGDASPPTARPHDAHMYTQEHFMAPHVLGRTSSMSPQPDFLERASDGRPRASDTDLFSASSHLKGNLRFHEAMERSPGPPRRPPQPIPRRVNLHAMSPEATMVMDYRRRAAGEGPDEGGEPTLLVRLGQSPSQQQQQARPGLLKKIVKNNFSLGGAGYSPLSSEDATPCATSRGTRPTSKTSSRRF</sequence>
<feature type="transmembrane region" description="Helical" evidence="8">
    <location>
        <begin position="200"/>
        <end position="223"/>
    </location>
</feature>
<evidence type="ECO:0000256" key="5">
    <source>
        <dbReference type="ARBA" id="ARBA00022989"/>
    </source>
</evidence>
<feature type="region of interest" description="Disordered" evidence="7">
    <location>
        <begin position="513"/>
        <end position="539"/>
    </location>
</feature>
<keyword evidence="6 8" id="KW-0472">Membrane</keyword>
<feature type="compositionally biased region" description="Polar residues" evidence="7">
    <location>
        <begin position="895"/>
        <end position="921"/>
    </location>
</feature>
<reference evidence="11 12" key="2">
    <citation type="submission" date="2019-01" db="EMBL/GenBank/DDBJ databases">
        <title>The decoding of complex shrimp genome reveals the adaptation for benthos swimmer, frequently molting mechanism and breeding impact on genome.</title>
        <authorList>
            <person name="Sun Y."/>
            <person name="Gao Y."/>
            <person name="Yu Y."/>
        </authorList>
    </citation>
    <scope>NUCLEOTIDE SEQUENCE [LARGE SCALE GENOMIC DNA]</scope>
    <source>
        <tissue evidence="11">Muscle</tissue>
    </source>
</reference>
<evidence type="ECO:0000256" key="1">
    <source>
        <dbReference type="ARBA" id="ARBA00004141"/>
    </source>
</evidence>
<protein>
    <recommendedName>
        <fullName evidence="10">Proline-rich transmembrane protein 3/4 domain-containing protein</fullName>
    </recommendedName>
</protein>
<proteinExistence type="predicted"/>
<dbReference type="Proteomes" id="UP000283509">
    <property type="component" value="Unassembled WGS sequence"/>
</dbReference>
<dbReference type="PANTHER" id="PTHR35578:SF6">
    <property type="entry name" value="PROLINE-RICH TRANSMEMBRANE PROTEIN 4"/>
    <property type="match status" value="1"/>
</dbReference>
<feature type="compositionally biased region" description="Pro residues" evidence="7">
    <location>
        <begin position="812"/>
        <end position="822"/>
    </location>
</feature>
<dbReference type="STRING" id="6689.A0A423U385"/>
<feature type="compositionally biased region" description="Basic residues" evidence="7">
    <location>
        <begin position="113"/>
        <end position="124"/>
    </location>
</feature>
<comment type="caution">
    <text evidence="11">The sequence shown here is derived from an EMBL/GenBank/DDBJ whole genome shotgun (WGS) entry which is preliminary data.</text>
</comment>
<keyword evidence="2" id="KW-0597">Phosphoprotein</keyword>
<reference evidence="11 12" key="1">
    <citation type="submission" date="2018-04" db="EMBL/GenBank/DDBJ databases">
        <authorList>
            <person name="Zhang X."/>
            <person name="Yuan J."/>
            <person name="Li F."/>
            <person name="Xiang J."/>
        </authorList>
    </citation>
    <scope>NUCLEOTIDE SEQUENCE [LARGE SCALE GENOMIC DNA]</scope>
    <source>
        <tissue evidence="11">Muscle</tissue>
    </source>
</reference>
<dbReference type="AlphaFoldDB" id="A0A423U385"/>
<evidence type="ECO:0000259" key="10">
    <source>
        <dbReference type="Pfam" id="PF25987"/>
    </source>
</evidence>
<evidence type="ECO:0000256" key="2">
    <source>
        <dbReference type="ARBA" id="ARBA00022553"/>
    </source>
</evidence>
<dbReference type="InterPro" id="IPR052836">
    <property type="entry name" value="PRRT_domain-containing"/>
</dbReference>
<dbReference type="PANTHER" id="PTHR35578">
    <property type="entry name" value="PROLINE-RICH TRANSMEMBRANE PROTEIN 4-RELATED"/>
    <property type="match status" value="1"/>
</dbReference>
<feature type="chain" id="PRO_5019581193" description="Proline-rich transmembrane protein 3/4 domain-containing protein" evidence="9">
    <location>
        <begin position="28"/>
        <end position="921"/>
    </location>
</feature>
<comment type="subcellular location">
    <subcellularLocation>
        <location evidence="1">Membrane</location>
        <topology evidence="1">Multi-pass membrane protein</topology>
    </subcellularLocation>
</comment>
<feature type="compositionally biased region" description="Pro residues" evidence="7">
    <location>
        <begin position="97"/>
        <end position="106"/>
    </location>
</feature>
<feature type="domain" description="Proline-rich transmembrane protein 3/4" evidence="10">
    <location>
        <begin position="194"/>
        <end position="422"/>
    </location>
</feature>
<feature type="region of interest" description="Disordered" evidence="7">
    <location>
        <begin position="764"/>
        <end position="788"/>
    </location>
</feature>
<feature type="region of interest" description="Disordered" evidence="7">
    <location>
        <begin position="88"/>
        <end position="154"/>
    </location>
</feature>
<evidence type="ECO:0000256" key="6">
    <source>
        <dbReference type="ARBA" id="ARBA00023136"/>
    </source>
</evidence>
<evidence type="ECO:0000256" key="3">
    <source>
        <dbReference type="ARBA" id="ARBA00022692"/>
    </source>
</evidence>
<accession>A0A423U385</accession>
<evidence type="ECO:0000256" key="9">
    <source>
        <dbReference type="SAM" id="SignalP"/>
    </source>
</evidence>
<evidence type="ECO:0000256" key="4">
    <source>
        <dbReference type="ARBA" id="ARBA00022729"/>
    </source>
</evidence>
<dbReference type="EMBL" id="QCYY01000723">
    <property type="protein sequence ID" value="ROT83173.1"/>
    <property type="molecule type" value="Genomic_DNA"/>
</dbReference>
<evidence type="ECO:0000313" key="12">
    <source>
        <dbReference type="Proteomes" id="UP000283509"/>
    </source>
</evidence>
<organism evidence="11 12">
    <name type="scientific">Penaeus vannamei</name>
    <name type="common">Whiteleg shrimp</name>
    <name type="synonym">Litopenaeus vannamei</name>
    <dbReference type="NCBI Taxonomy" id="6689"/>
    <lineage>
        <taxon>Eukaryota</taxon>
        <taxon>Metazoa</taxon>
        <taxon>Ecdysozoa</taxon>
        <taxon>Arthropoda</taxon>
        <taxon>Crustacea</taxon>
        <taxon>Multicrustacea</taxon>
        <taxon>Malacostraca</taxon>
        <taxon>Eumalacostraca</taxon>
        <taxon>Eucarida</taxon>
        <taxon>Decapoda</taxon>
        <taxon>Dendrobranchiata</taxon>
        <taxon>Penaeoidea</taxon>
        <taxon>Penaeidae</taxon>
        <taxon>Penaeus</taxon>
    </lineage>
</organism>
<feature type="transmembrane region" description="Helical" evidence="8">
    <location>
        <begin position="235"/>
        <end position="257"/>
    </location>
</feature>
<feature type="transmembrane region" description="Helical" evidence="8">
    <location>
        <begin position="309"/>
        <end position="331"/>
    </location>
</feature>
<keyword evidence="12" id="KW-1185">Reference proteome</keyword>
<gene>
    <name evidence="11" type="ORF">C7M84_023646</name>
</gene>
<feature type="compositionally biased region" description="Basic and acidic residues" evidence="7">
    <location>
        <begin position="775"/>
        <end position="788"/>
    </location>
</feature>
<feature type="region of interest" description="Disordered" evidence="7">
    <location>
        <begin position="590"/>
        <end position="663"/>
    </location>
</feature>
<feature type="region of interest" description="Disordered" evidence="7">
    <location>
        <begin position="39"/>
        <end position="58"/>
    </location>
</feature>
<feature type="region of interest" description="Disordered" evidence="7">
    <location>
        <begin position="888"/>
        <end position="921"/>
    </location>
</feature>
<dbReference type="Pfam" id="PF25987">
    <property type="entry name" value="PRRT3"/>
    <property type="match status" value="1"/>
</dbReference>
<name>A0A423U385_PENVA</name>
<feature type="transmembrane region" description="Helical" evidence="8">
    <location>
        <begin position="404"/>
        <end position="423"/>
    </location>
</feature>
<feature type="signal peptide" evidence="9">
    <location>
        <begin position="1"/>
        <end position="27"/>
    </location>
</feature>
<evidence type="ECO:0000256" key="8">
    <source>
        <dbReference type="SAM" id="Phobius"/>
    </source>
</evidence>